<dbReference type="NCBIfam" id="NF008683">
    <property type="entry name" value="PRK11700.1-6"/>
    <property type="match status" value="1"/>
</dbReference>
<reference evidence="1 2" key="1">
    <citation type="submission" date="2015-08" db="EMBL/GenBank/DDBJ databases">
        <title>Antibacterial properties of a collection of Vibrionaceae strains.</title>
        <authorList>
            <person name="Giubergia S."/>
        </authorList>
    </citation>
    <scope>NUCLEOTIDE SEQUENCE [LARGE SCALE GENOMIC DNA]</scope>
    <source>
        <strain evidence="1 2">S0821</strain>
    </source>
</reference>
<evidence type="ECO:0000313" key="2">
    <source>
        <dbReference type="Proteomes" id="UP000051221"/>
    </source>
</evidence>
<dbReference type="AlphaFoldDB" id="A0A0Q2R5I0"/>
<dbReference type="InterPro" id="IPR029068">
    <property type="entry name" value="Glyas_Bleomycin-R_OHBP_Dase"/>
</dbReference>
<dbReference type="Pfam" id="PF06185">
    <property type="entry name" value="YecM"/>
    <property type="match status" value="1"/>
</dbReference>
<keyword evidence="2" id="KW-1185">Reference proteome</keyword>
<dbReference type="GeneID" id="50536206"/>
<name>A0A0Q2R5I0_VIBFU</name>
<dbReference type="InParanoid" id="A0A0Q2R5I0"/>
<evidence type="ECO:0008006" key="3">
    <source>
        <dbReference type="Google" id="ProtNLM"/>
    </source>
</evidence>
<dbReference type="RefSeq" id="WP_004724550.1">
    <property type="nucleotide sequence ID" value="NZ_CABLCD010000012.1"/>
</dbReference>
<accession>A0A0Q2R5I0</accession>
<sequence length="197" mass="22420">MLQSLMESGLHPVQMKDKLAEFMHKIQQLSELLHMDLSTHTLDHIALRINDLELAKAAHVAWLDEAEEISCAQINGRPIIVMAFHQPLVAEPWRIECLELPYPAPGKTYPQQSWEHVEFVIPSQAQTADDFLHELLQRFPAFAQQWPKLAELGVKTKLSSPKGEGERLNNPTVAFKWQGVCIKLHPHTLKTIVASER</sequence>
<dbReference type="PANTHER" id="PTHR37519:SF1">
    <property type="entry name" value="DIHYDROXYBIPHENYL DIOXYGENASE DOMAIN-CONTAINING PROTEIN"/>
    <property type="match status" value="1"/>
</dbReference>
<dbReference type="FunCoup" id="A0A0Q2R5I0">
    <property type="interactions" value="6"/>
</dbReference>
<dbReference type="GO" id="GO:0005829">
    <property type="term" value="C:cytosol"/>
    <property type="evidence" value="ECO:0007669"/>
    <property type="project" value="TreeGrafter"/>
</dbReference>
<dbReference type="Gene3D" id="3.10.180.10">
    <property type="entry name" value="2,3-Dihydroxybiphenyl 1,2-Dioxygenase, domain 1"/>
    <property type="match status" value="1"/>
</dbReference>
<comment type="caution">
    <text evidence="1">The sequence shown here is derived from an EMBL/GenBank/DDBJ whole genome shotgun (WGS) entry which is preliminary data.</text>
</comment>
<dbReference type="Proteomes" id="UP000051221">
    <property type="component" value="Unassembled WGS sequence"/>
</dbReference>
<dbReference type="EMBL" id="LKHS01000003">
    <property type="protein sequence ID" value="KQH87365.1"/>
    <property type="molecule type" value="Genomic_DNA"/>
</dbReference>
<gene>
    <name evidence="1" type="ORF">AMR76_03900</name>
</gene>
<dbReference type="SUPFAM" id="SSF54593">
    <property type="entry name" value="Glyoxalase/Bleomycin resistance protein/Dihydroxybiphenyl dioxygenase"/>
    <property type="match status" value="1"/>
</dbReference>
<evidence type="ECO:0000313" key="1">
    <source>
        <dbReference type="EMBL" id="KQH87365.1"/>
    </source>
</evidence>
<organism evidence="1 2">
    <name type="scientific">Vibrio furnissii</name>
    <dbReference type="NCBI Taxonomy" id="29494"/>
    <lineage>
        <taxon>Bacteria</taxon>
        <taxon>Pseudomonadati</taxon>
        <taxon>Pseudomonadota</taxon>
        <taxon>Gammaproteobacteria</taxon>
        <taxon>Vibrionales</taxon>
        <taxon>Vibrionaceae</taxon>
        <taxon>Vibrio</taxon>
    </lineage>
</organism>
<proteinExistence type="predicted"/>
<protein>
    <recommendedName>
        <fullName evidence="3">VOC domain-containing protein</fullName>
    </recommendedName>
</protein>
<dbReference type="InterPro" id="IPR010393">
    <property type="entry name" value="DUF991_YecM-like"/>
</dbReference>
<dbReference type="PANTHER" id="PTHR37519">
    <property type="match status" value="1"/>
</dbReference>